<gene>
    <name evidence="2" type="ORF">DFR39_101950</name>
</gene>
<dbReference type="SUPFAM" id="SSF53474">
    <property type="entry name" value="alpha/beta-Hydrolases"/>
    <property type="match status" value="1"/>
</dbReference>
<dbReference type="Pfam" id="PF12697">
    <property type="entry name" value="Abhydrolase_6"/>
    <property type="match status" value="1"/>
</dbReference>
<reference evidence="2 3" key="1">
    <citation type="submission" date="2019-03" db="EMBL/GenBank/DDBJ databases">
        <title>Genomic Encyclopedia of Type Strains, Phase IV (KMG-IV): sequencing the most valuable type-strain genomes for metagenomic binning, comparative biology and taxonomic classification.</title>
        <authorList>
            <person name="Goeker M."/>
        </authorList>
    </citation>
    <scope>NUCLEOTIDE SEQUENCE [LARGE SCALE GENOMIC DNA]</scope>
    <source>
        <strain evidence="2 3">DSM 25082</strain>
    </source>
</reference>
<protein>
    <submittedName>
        <fullName evidence="2">Alpha/beta hydrolase family protein</fullName>
    </submittedName>
</protein>
<dbReference type="GO" id="GO:0080032">
    <property type="term" value="F:methyl jasmonate esterase activity"/>
    <property type="evidence" value="ECO:0007669"/>
    <property type="project" value="TreeGrafter"/>
</dbReference>
<dbReference type="EMBL" id="SNXE01000001">
    <property type="protein sequence ID" value="TDP13473.1"/>
    <property type="molecule type" value="Genomic_DNA"/>
</dbReference>
<dbReference type="InterPro" id="IPR029058">
    <property type="entry name" value="AB_hydrolase_fold"/>
</dbReference>
<evidence type="ECO:0000313" key="2">
    <source>
        <dbReference type="EMBL" id="TDP13473.1"/>
    </source>
</evidence>
<keyword evidence="2" id="KW-0378">Hydrolase</keyword>
<dbReference type="PANTHER" id="PTHR10992:SF1086">
    <property type="entry name" value="AB HYDROLASE-1 DOMAIN-CONTAINING PROTEIN"/>
    <property type="match status" value="1"/>
</dbReference>
<dbReference type="GO" id="GO:0080030">
    <property type="term" value="F:methyl indole-3-acetate esterase activity"/>
    <property type="evidence" value="ECO:0007669"/>
    <property type="project" value="TreeGrafter"/>
</dbReference>
<dbReference type="AlphaFoldDB" id="A0A4R6NBW1"/>
<dbReference type="RefSeq" id="WP_133602354.1">
    <property type="nucleotide sequence ID" value="NZ_JAUFPJ010000001.1"/>
</dbReference>
<keyword evidence="3" id="KW-1185">Reference proteome</keyword>
<evidence type="ECO:0000259" key="1">
    <source>
        <dbReference type="Pfam" id="PF12697"/>
    </source>
</evidence>
<dbReference type="InterPro" id="IPR045889">
    <property type="entry name" value="MES/HNL"/>
</dbReference>
<sequence length="239" mass="25717">MSDFVLVHGAWHGAWCWKRVLPGLWAAGHRAFTVSLTGVGERAHLAGPGVGLSTHIEDVVAVIEAEELQHCILVGHSYAGMVITGAAQRLAARIGQLVYVDASVPLPGEAWSSAHAPETQAQRRATIAALGHLPPSPPDVFGLQAEDAEWVSRHLTPQPGGCYDEPLHFDANRIAALPRSFIDCTDPALPTIDRARRRVREQPGWQVLEIPTGHDAMISAPQALVRHLLAVADAPRGVR</sequence>
<evidence type="ECO:0000313" key="3">
    <source>
        <dbReference type="Proteomes" id="UP000295357"/>
    </source>
</evidence>
<accession>A0A4R6NBW1</accession>
<dbReference type="Proteomes" id="UP000295357">
    <property type="component" value="Unassembled WGS sequence"/>
</dbReference>
<name>A0A4R6NBW1_9BURK</name>
<dbReference type="Gene3D" id="3.40.50.1820">
    <property type="entry name" value="alpha/beta hydrolase"/>
    <property type="match status" value="1"/>
</dbReference>
<proteinExistence type="predicted"/>
<dbReference type="PANTHER" id="PTHR10992">
    <property type="entry name" value="METHYLESTERASE FAMILY MEMBER"/>
    <property type="match status" value="1"/>
</dbReference>
<feature type="domain" description="AB hydrolase-1" evidence="1">
    <location>
        <begin position="4"/>
        <end position="226"/>
    </location>
</feature>
<comment type="caution">
    <text evidence="2">The sequence shown here is derived from an EMBL/GenBank/DDBJ whole genome shotgun (WGS) entry which is preliminary data.</text>
</comment>
<organism evidence="2 3">
    <name type="scientific">Roseateles asaccharophilus</name>
    <dbReference type="NCBI Taxonomy" id="582607"/>
    <lineage>
        <taxon>Bacteria</taxon>
        <taxon>Pseudomonadati</taxon>
        <taxon>Pseudomonadota</taxon>
        <taxon>Betaproteobacteria</taxon>
        <taxon>Burkholderiales</taxon>
        <taxon>Sphaerotilaceae</taxon>
        <taxon>Roseateles</taxon>
    </lineage>
</organism>
<dbReference type="OrthoDB" id="9112061at2"/>
<dbReference type="InterPro" id="IPR000073">
    <property type="entry name" value="AB_hydrolase_1"/>
</dbReference>